<proteinExistence type="predicted"/>
<reference evidence="1 2" key="1">
    <citation type="submission" date="2016-03" db="EMBL/GenBank/DDBJ databases">
        <title>EvidentialGene: Evidence-directed Construction of Genes on Genomes.</title>
        <authorList>
            <person name="Gilbert D.G."/>
            <person name="Choi J.-H."/>
            <person name="Mockaitis K."/>
            <person name="Colbourne J."/>
            <person name="Pfrender M."/>
        </authorList>
    </citation>
    <scope>NUCLEOTIDE SEQUENCE [LARGE SCALE GENOMIC DNA]</scope>
    <source>
        <strain evidence="1 2">Xinb3</strain>
        <tissue evidence="1">Complete organism</tissue>
    </source>
</reference>
<comment type="caution">
    <text evidence="1">The sequence shown here is derived from an EMBL/GenBank/DDBJ whole genome shotgun (WGS) entry which is preliminary data.</text>
</comment>
<sequence length="46" mass="5661">MFSFVFMQVLENKRNQERQKIPKRRRRKSTTGVNQEGLYYIVLNKK</sequence>
<evidence type="ECO:0000313" key="2">
    <source>
        <dbReference type="Proteomes" id="UP000076858"/>
    </source>
</evidence>
<organism evidence="1 2">
    <name type="scientific">Daphnia magna</name>
    <dbReference type="NCBI Taxonomy" id="35525"/>
    <lineage>
        <taxon>Eukaryota</taxon>
        <taxon>Metazoa</taxon>
        <taxon>Ecdysozoa</taxon>
        <taxon>Arthropoda</taxon>
        <taxon>Crustacea</taxon>
        <taxon>Branchiopoda</taxon>
        <taxon>Diplostraca</taxon>
        <taxon>Cladocera</taxon>
        <taxon>Anomopoda</taxon>
        <taxon>Daphniidae</taxon>
        <taxon>Daphnia</taxon>
    </lineage>
</organism>
<gene>
    <name evidence="1" type="ORF">APZ42_022211</name>
</gene>
<dbReference type="Proteomes" id="UP000076858">
    <property type="component" value="Unassembled WGS sequence"/>
</dbReference>
<dbReference type="AlphaFoldDB" id="A0A164W425"/>
<accession>A0A164W425</accession>
<protein>
    <submittedName>
        <fullName evidence="1">Uncharacterized protein</fullName>
    </submittedName>
</protein>
<dbReference type="EMBL" id="LRGB01001348">
    <property type="protein sequence ID" value="KZS12936.1"/>
    <property type="molecule type" value="Genomic_DNA"/>
</dbReference>
<evidence type="ECO:0000313" key="1">
    <source>
        <dbReference type="EMBL" id="KZS12936.1"/>
    </source>
</evidence>
<keyword evidence="2" id="KW-1185">Reference proteome</keyword>
<name>A0A164W425_9CRUS</name>